<dbReference type="EMBL" id="QEAO01000049">
    <property type="protein sequence ID" value="TPX31185.1"/>
    <property type="molecule type" value="Genomic_DNA"/>
</dbReference>
<evidence type="ECO:0000313" key="3">
    <source>
        <dbReference type="Proteomes" id="UP000319731"/>
    </source>
</evidence>
<dbReference type="InterPro" id="IPR003741">
    <property type="entry name" value="LUD_dom"/>
</dbReference>
<organism evidence="2 3">
    <name type="scientific">Synchytrium microbalum</name>
    <dbReference type="NCBI Taxonomy" id="1806994"/>
    <lineage>
        <taxon>Eukaryota</taxon>
        <taxon>Fungi</taxon>
        <taxon>Fungi incertae sedis</taxon>
        <taxon>Chytridiomycota</taxon>
        <taxon>Chytridiomycota incertae sedis</taxon>
        <taxon>Chytridiomycetes</taxon>
        <taxon>Synchytriales</taxon>
        <taxon>Synchytriaceae</taxon>
        <taxon>Synchytrium</taxon>
    </lineage>
</organism>
<dbReference type="OrthoDB" id="15060at2759"/>
<accession>A0A507C0T6</accession>
<dbReference type="RefSeq" id="XP_031022677.1">
    <property type="nucleotide sequence ID" value="XM_031171324.1"/>
</dbReference>
<dbReference type="PANTHER" id="PTHR36179">
    <property type="entry name" value="LUD_DOM DOMAIN-CONTAINING PROTEIN"/>
    <property type="match status" value="1"/>
</dbReference>
<reference evidence="2 3" key="1">
    <citation type="journal article" date="2019" name="Sci. Rep.">
        <title>Comparative genomics of chytrid fungi reveal insights into the obligate biotrophic and pathogenic lifestyle of Synchytrium endobioticum.</title>
        <authorList>
            <person name="van de Vossenberg B.T.L.H."/>
            <person name="Warris S."/>
            <person name="Nguyen H.D.T."/>
            <person name="van Gent-Pelzer M.P.E."/>
            <person name="Joly D.L."/>
            <person name="van de Geest H.C."/>
            <person name="Bonants P.J.M."/>
            <person name="Smith D.S."/>
            <person name="Levesque C.A."/>
            <person name="van der Lee T.A.J."/>
        </authorList>
    </citation>
    <scope>NUCLEOTIDE SEQUENCE [LARGE SCALE GENOMIC DNA]</scope>
    <source>
        <strain evidence="2 3">JEL517</strain>
    </source>
</reference>
<dbReference type="PANTHER" id="PTHR36179:SF2">
    <property type="entry name" value="LUD DOMAIN-CONTAINING PROTEIN"/>
    <property type="match status" value="1"/>
</dbReference>
<comment type="caution">
    <text evidence="2">The sequence shown here is derived from an EMBL/GenBank/DDBJ whole genome shotgun (WGS) entry which is preliminary data.</text>
</comment>
<keyword evidence="3" id="KW-1185">Reference proteome</keyword>
<dbReference type="Proteomes" id="UP000319731">
    <property type="component" value="Unassembled WGS sequence"/>
</dbReference>
<sequence>MDGFPTPDSLFKNDAALATVDKAKYYVKASDASIANVKAALEKKTHKVHIVETGADALAKIKELIPAKATVMTGGSTTLVSIGFTGFLSKTKNADLPFVNLGEAIFAEKDQGKAANMRRLALGADVFVSSVSALSEEGDIVACDLTGTRVGGFLACGTLVIVTSSQKIVPTYADAIKRTEEFALAVESARVRVAYKIPASTAANWLSIRAGNPFAPGRIHVIIVKDEILGF</sequence>
<name>A0A507C0T6_9FUNG</name>
<gene>
    <name evidence="2" type="ORF">SmJEL517_g05398</name>
</gene>
<proteinExistence type="predicted"/>
<dbReference type="Pfam" id="PF02589">
    <property type="entry name" value="LUD_dom"/>
    <property type="match status" value="1"/>
</dbReference>
<protein>
    <recommendedName>
        <fullName evidence="1">LUD domain-containing protein</fullName>
    </recommendedName>
</protein>
<dbReference type="GeneID" id="42006621"/>
<feature type="domain" description="LUD" evidence="1">
    <location>
        <begin position="35"/>
        <end position="224"/>
    </location>
</feature>
<evidence type="ECO:0000259" key="1">
    <source>
        <dbReference type="Pfam" id="PF02589"/>
    </source>
</evidence>
<evidence type="ECO:0000313" key="2">
    <source>
        <dbReference type="EMBL" id="TPX31185.1"/>
    </source>
</evidence>
<dbReference type="AlphaFoldDB" id="A0A507C0T6"/>